<protein>
    <submittedName>
        <fullName evidence="1">Uncharacterized protein</fullName>
    </submittedName>
</protein>
<dbReference type="Gramene" id="ESW04687">
    <property type="protein sequence ID" value="ESW04687"/>
    <property type="gene ID" value="PHAVU_011G116700g"/>
</dbReference>
<accession>V7AGG4</accession>
<organism evidence="1 2">
    <name type="scientific">Phaseolus vulgaris</name>
    <name type="common">Kidney bean</name>
    <name type="synonym">French bean</name>
    <dbReference type="NCBI Taxonomy" id="3885"/>
    <lineage>
        <taxon>Eukaryota</taxon>
        <taxon>Viridiplantae</taxon>
        <taxon>Streptophyta</taxon>
        <taxon>Embryophyta</taxon>
        <taxon>Tracheophyta</taxon>
        <taxon>Spermatophyta</taxon>
        <taxon>Magnoliopsida</taxon>
        <taxon>eudicotyledons</taxon>
        <taxon>Gunneridae</taxon>
        <taxon>Pentapetalae</taxon>
        <taxon>rosids</taxon>
        <taxon>fabids</taxon>
        <taxon>Fabales</taxon>
        <taxon>Fabaceae</taxon>
        <taxon>Papilionoideae</taxon>
        <taxon>50 kb inversion clade</taxon>
        <taxon>NPAAA clade</taxon>
        <taxon>indigoferoid/millettioid clade</taxon>
        <taxon>Phaseoleae</taxon>
        <taxon>Phaseolus</taxon>
    </lineage>
</organism>
<dbReference type="EMBL" id="CM002298">
    <property type="protein sequence ID" value="ESW04687.1"/>
    <property type="molecule type" value="Genomic_DNA"/>
</dbReference>
<evidence type="ECO:0000313" key="2">
    <source>
        <dbReference type="Proteomes" id="UP000000226"/>
    </source>
</evidence>
<gene>
    <name evidence="1" type="ORF">PHAVU_011G116700g</name>
</gene>
<dbReference type="AlphaFoldDB" id="V7AGG4"/>
<dbReference type="Proteomes" id="UP000000226">
    <property type="component" value="Chromosome 11"/>
</dbReference>
<sequence length="84" mass="9610">MRTTPHFFISLNKPVPTFLLTPSKGPFPISYSCYLTKDSMFWLYQVPEIQVLISSAWSENLMKQMVKYGSILVQGLLVKLLEAP</sequence>
<name>V7AGG4_PHAVU</name>
<evidence type="ECO:0000313" key="1">
    <source>
        <dbReference type="EMBL" id="ESW04687.1"/>
    </source>
</evidence>
<keyword evidence="2" id="KW-1185">Reference proteome</keyword>
<proteinExistence type="predicted"/>
<reference evidence="2" key="1">
    <citation type="journal article" date="2014" name="Nat. Genet.">
        <title>A reference genome for common bean and genome-wide analysis of dual domestications.</title>
        <authorList>
            <person name="Schmutz J."/>
            <person name="McClean P.E."/>
            <person name="Mamidi S."/>
            <person name="Wu G.A."/>
            <person name="Cannon S.B."/>
            <person name="Grimwood J."/>
            <person name="Jenkins J."/>
            <person name="Shu S."/>
            <person name="Song Q."/>
            <person name="Chavarro C."/>
            <person name="Torres-Torres M."/>
            <person name="Geffroy V."/>
            <person name="Moghaddam S.M."/>
            <person name="Gao D."/>
            <person name="Abernathy B."/>
            <person name="Barry K."/>
            <person name="Blair M."/>
            <person name="Brick M.A."/>
            <person name="Chovatia M."/>
            <person name="Gepts P."/>
            <person name="Goodstein D.M."/>
            <person name="Gonzales M."/>
            <person name="Hellsten U."/>
            <person name="Hyten D.L."/>
            <person name="Jia G."/>
            <person name="Kelly J.D."/>
            <person name="Kudrna D."/>
            <person name="Lee R."/>
            <person name="Richard M.M."/>
            <person name="Miklas P.N."/>
            <person name="Osorno J.M."/>
            <person name="Rodrigues J."/>
            <person name="Thareau V."/>
            <person name="Urrea C.A."/>
            <person name="Wang M."/>
            <person name="Yu Y."/>
            <person name="Zhang M."/>
            <person name="Wing R.A."/>
            <person name="Cregan P.B."/>
            <person name="Rokhsar D.S."/>
            <person name="Jackson S.A."/>
        </authorList>
    </citation>
    <scope>NUCLEOTIDE SEQUENCE [LARGE SCALE GENOMIC DNA]</scope>
    <source>
        <strain evidence="2">cv. G19833</strain>
    </source>
</reference>